<sequence length="283" mass="31865">GIGATINPFYYNIQPDSSRLPSQTLLGVISTHPVWLAQAADILTGPIIASMIAVTSLATYLLWEWTIQNARPGFDEEQLLAARPWPPWPPIFPTIQVQHNILALEQQQADAMGTHKAMRAMQGANGEVVGEETNRKSILFEASDDGADSSHEMRMQLSMEEEKKCEGKLIAKLRKQPHNFAQWIETAYIGASEVLLANRCKDWIAHIHTHKAKWDKSVAEEQRKKIEQRYKFGIKEEGDVNEVDGVEVDRELDSRFEGGINSARLQYACTVAISRIWATFPKL</sequence>
<accession>A0AA39NUY9</accession>
<gene>
    <name evidence="1" type="ORF">IW261DRAFT_1665500</name>
</gene>
<proteinExistence type="predicted"/>
<evidence type="ECO:0000313" key="1">
    <source>
        <dbReference type="EMBL" id="KAK0472342.1"/>
    </source>
</evidence>
<dbReference type="AlphaFoldDB" id="A0AA39NUY9"/>
<name>A0AA39NUY9_9AGAR</name>
<evidence type="ECO:0000313" key="2">
    <source>
        <dbReference type="Proteomes" id="UP001175227"/>
    </source>
</evidence>
<protein>
    <submittedName>
        <fullName evidence="1">Uncharacterized protein</fullName>
    </submittedName>
</protein>
<feature type="non-terminal residue" evidence="1">
    <location>
        <position position="283"/>
    </location>
</feature>
<comment type="caution">
    <text evidence="1">The sequence shown here is derived from an EMBL/GenBank/DDBJ whole genome shotgun (WGS) entry which is preliminary data.</text>
</comment>
<keyword evidence="2" id="KW-1185">Reference proteome</keyword>
<organism evidence="1 2">
    <name type="scientific">Armillaria novae-zelandiae</name>
    <dbReference type="NCBI Taxonomy" id="153914"/>
    <lineage>
        <taxon>Eukaryota</taxon>
        <taxon>Fungi</taxon>
        <taxon>Dikarya</taxon>
        <taxon>Basidiomycota</taxon>
        <taxon>Agaricomycotina</taxon>
        <taxon>Agaricomycetes</taxon>
        <taxon>Agaricomycetidae</taxon>
        <taxon>Agaricales</taxon>
        <taxon>Marasmiineae</taxon>
        <taxon>Physalacriaceae</taxon>
        <taxon>Armillaria</taxon>
    </lineage>
</organism>
<dbReference type="Proteomes" id="UP001175227">
    <property type="component" value="Unassembled WGS sequence"/>
</dbReference>
<dbReference type="EMBL" id="JAUEPR010000041">
    <property type="protein sequence ID" value="KAK0472342.1"/>
    <property type="molecule type" value="Genomic_DNA"/>
</dbReference>
<reference evidence="1" key="1">
    <citation type="submission" date="2023-06" db="EMBL/GenBank/DDBJ databases">
        <authorList>
            <consortium name="Lawrence Berkeley National Laboratory"/>
            <person name="Ahrendt S."/>
            <person name="Sahu N."/>
            <person name="Indic B."/>
            <person name="Wong-Bajracharya J."/>
            <person name="Merenyi Z."/>
            <person name="Ke H.-M."/>
            <person name="Monk M."/>
            <person name="Kocsube S."/>
            <person name="Drula E."/>
            <person name="Lipzen A."/>
            <person name="Balint B."/>
            <person name="Henrissat B."/>
            <person name="Andreopoulos B."/>
            <person name="Martin F.M."/>
            <person name="Harder C.B."/>
            <person name="Rigling D."/>
            <person name="Ford K.L."/>
            <person name="Foster G.D."/>
            <person name="Pangilinan J."/>
            <person name="Papanicolaou A."/>
            <person name="Barry K."/>
            <person name="LaButti K."/>
            <person name="Viragh M."/>
            <person name="Koriabine M."/>
            <person name="Yan M."/>
            <person name="Riley R."/>
            <person name="Champramary S."/>
            <person name="Plett K.L."/>
            <person name="Tsai I.J."/>
            <person name="Slot J."/>
            <person name="Sipos G."/>
            <person name="Plett J."/>
            <person name="Nagy L.G."/>
            <person name="Grigoriev I.V."/>
        </authorList>
    </citation>
    <scope>NUCLEOTIDE SEQUENCE</scope>
    <source>
        <strain evidence="1">ICMP 16352</strain>
    </source>
</reference>